<accession>C8X1P5</accession>
<evidence type="ECO:0000256" key="1">
    <source>
        <dbReference type="SAM" id="Phobius"/>
    </source>
</evidence>
<keyword evidence="1" id="KW-0812">Transmembrane</keyword>
<protein>
    <recommendedName>
        <fullName evidence="4">DUF2079 domain-containing protein</fullName>
    </recommendedName>
</protein>
<organism evidence="2 3">
    <name type="scientific">Desulfohalobium retbaense (strain ATCC 49708 / DSM 5692 / JCM 16813 / HR100)</name>
    <dbReference type="NCBI Taxonomy" id="485915"/>
    <lineage>
        <taxon>Bacteria</taxon>
        <taxon>Pseudomonadati</taxon>
        <taxon>Thermodesulfobacteriota</taxon>
        <taxon>Desulfovibrionia</taxon>
        <taxon>Desulfovibrionales</taxon>
        <taxon>Desulfohalobiaceae</taxon>
        <taxon>Desulfohalobium</taxon>
    </lineage>
</organism>
<dbReference type="Proteomes" id="UP000001052">
    <property type="component" value="Chromosome"/>
</dbReference>
<dbReference type="KEGG" id="drt:Dret_1179"/>
<sequence>MTKFKQLFFLITFFHFVVFLLAGLSRHWGFLTTFVDMAKYEREIINIIQTGKFFSTYSVHFDPIHLIFLPFYAIYPTSTWFIIGQTLAISITGLIIFNLAQRVLESEKLALIWSFIFLINPFLLNAVAWDVDTITLAVPFVALGFVATESKNFKLMLFSSIFILACKEHLGILIIGFGLLWWVHNRQWKQGIGLVIIGIIHFYLVFEVIMPSLSPTGSHPMLAEGLGTASRYGWLGDSLSQMMETLITQPFVLLKTIMISMGGLGYLIILLLPFLFLPLLGLGFLLPGIADLAANMLSSNPMPRSPIAYHSAALIPILTTAAIYGVYKLSKWQKRFSITEISVFVLIASVGLGYVFAPFPLPGAKNVWAPATLLSLPDPRVQEIQYLVQDCSVSVQANVGAHFSNKSDIYKYPKRVEQSDAIILRMKSPTKNIHNYKSKERRRYIIGMLDNHLQMDRNEYLDSIEDLVNNDEFEIAYWDNPWLVFKKGVVGKNVGSEVRARVQELREKW</sequence>
<keyword evidence="1" id="KW-1133">Transmembrane helix</keyword>
<feature type="transmembrane region" description="Helical" evidence="1">
    <location>
        <begin position="7"/>
        <end position="28"/>
    </location>
</feature>
<name>C8X1P5_DESRD</name>
<evidence type="ECO:0008006" key="4">
    <source>
        <dbReference type="Google" id="ProtNLM"/>
    </source>
</evidence>
<dbReference type="Pfam" id="PF09852">
    <property type="entry name" value="DUF2079"/>
    <property type="match status" value="1"/>
</dbReference>
<feature type="transmembrane region" description="Helical" evidence="1">
    <location>
        <begin position="188"/>
        <end position="206"/>
    </location>
</feature>
<reference evidence="2 3" key="2">
    <citation type="journal article" date="2010" name="Stand. Genomic Sci.">
        <title>Complete genome sequence of Desulfohalobium retbaense type strain (HR(100)).</title>
        <authorList>
            <person name="Spring S."/>
            <person name="Nolan M."/>
            <person name="Lapidus A."/>
            <person name="Glavina Del Rio T."/>
            <person name="Copeland A."/>
            <person name="Tice H."/>
            <person name="Cheng J.F."/>
            <person name="Lucas S."/>
            <person name="Land M."/>
            <person name="Chen F."/>
            <person name="Bruce D."/>
            <person name="Goodwin L."/>
            <person name="Pitluck S."/>
            <person name="Ivanova N."/>
            <person name="Mavromatis K."/>
            <person name="Mikhailova N."/>
            <person name="Pati A."/>
            <person name="Chen A."/>
            <person name="Palaniappan K."/>
            <person name="Hauser L."/>
            <person name="Chang Y.J."/>
            <person name="Jeffries C.D."/>
            <person name="Munk C."/>
            <person name="Kiss H."/>
            <person name="Chain P."/>
            <person name="Han C."/>
            <person name="Brettin T."/>
            <person name="Detter J.C."/>
            <person name="Schuler E."/>
            <person name="Goker M."/>
            <person name="Rohde M."/>
            <person name="Bristow J."/>
            <person name="Eisen J.A."/>
            <person name="Markowitz V."/>
            <person name="Hugenholtz P."/>
            <person name="Kyrpides N.C."/>
            <person name="Klenk H.P."/>
        </authorList>
    </citation>
    <scope>NUCLEOTIDE SEQUENCE [LARGE SCALE GENOMIC DNA]</scope>
    <source>
        <strain evidence="2 3">DSM 5692</strain>
    </source>
</reference>
<feature type="transmembrane region" description="Helical" evidence="1">
    <location>
        <begin position="338"/>
        <end position="357"/>
    </location>
</feature>
<proteinExistence type="predicted"/>
<dbReference type="RefSeq" id="WP_015751614.1">
    <property type="nucleotide sequence ID" value="NC_013223.1"/>
</dbReference>
<dbReference type="STRING" id="485915.Dret_1179"/>
<keyword evidence="1" id="KW-0472">Membrane</keyword>
<dbReference type="eggNOG" id="COG3463">
    <property type="taxonomic scope" value="Bacteria"/>
</dbReference>
<feature type="transmembrane region" description="Helical" evidence="1">
    <location>
        <begin position="109"/>
        <end position="127"/>
    </location>
</feature>
<dbReference type="OrthoDB" id="5240834at2"/>
<evidence type="ECO:0000313" key="2">
    <source>
        <dbReference type="EMBL" id="ACV68467.1"/>
    </source>
</evidence>
<dbReference type="InterPro" id="IPR018650">
    <property type="entry name" value="STSV1_Orf64"/>
</dbReference>
<evidence type="ECO:0000313" key="3">
    <source>
        <dbReference type="Proteomes" id="UP000001052"/>
    </source>
</evidence>
<dbReference type="AlphaFoldDB" id="C8X1P5"/>
<dbReference type="HOGENOM" id="CLU_498526_0_0_7"/>
<keyword evidence="3" id="KW-1185">Reference proteome</keyword>
<feature type="transmembrane region" description="Helical" evidence="1">
    <location>
        <begin position="155"/>
        <end position="182"/>
    </location>
</feature>
<reference evidence="3" key="1">
    <citation type="submission" date="2009-09" db="EMBL/GenBank/DDBJ databases">
        <title>The complete chromosome of Desulfohalobium retbaense DSM 5692.</title>
        <authorList>
            <consortium name="US DOE Joint Genome Institute (JGI-PGF)"/>
            <person name="Lucas S."/>
            <person name="Copeland A."/>
            <person name="Lapidus A."/>
            <person name="Glavina del Rio T."/>
            <person name="Dalin E."/>
            <person name="Tice H."/>
            <person name="Bruce D."/>
            <person name="Goodwin L."/>
            <person name="Pitluck S."/>
            <person name="Kyrpides N."/>
            <person name="Mavromatis K."/>
            <person name="Ivanova N."/>
            <person name="Mikhailova N."/>
            <person name="Munk A.C."/>
            <person name="Brettin T."/>
            <person name="Detter J.C."/>
            <person name="Han C."/>
            <person name="Tapia R."/>
            <person name="Larimer F."/>
            <person name="Land M."/>
            <person name="Hauser L."/>
            <person name="Markowitz V."/>
            <person name="Cheng J.-F."/>
            <person name="Hugenholtz P."/>
            <person name="Woyke T."/>
            <person name="Wu D."/>
            <person name="Spring S."/>
            <person name="Klenk H.-P."/>
            <person name="Eisen J.A."/>
        </authorList>
    </citation>
    <scope>NUCLEOTIDE SEQUENCE [LARGE SCALE GENOMIC DNA]</scope>
    <source>
        <strain evidence="3">DSM 5692</strain>
    </source>
</reference>
<gene>
    <name evidence="2" type="ordered locus">Dret_1179</name>
</gene>
<feature type="transmembrane region" description="Helical" evidence="1">
    <location>
        <begin position="307"/>
        <end position="326"/>
    </location>
</feature>
<feature type="transmembrane region" description="Helical" evidence="1">
    <location>
        <begin position="78"/>
        <end position="97"/>
    </location>
</feature>
<dbReference type="EMBL" id="CP001734">
    <property type="protein sequence ID" value="ACV68467.1"/>
    <property type="molecule type" value="Genomic_DNA"/>
</dbReference>
<feature type="transmembrane region" description="Helical" evidence="1">
    <location>
        <begin position="264"/>
        <end position="287"/>
    </location>
</feature>